<evidence type="ECO:0000256" key="4">
    <source>
        <dbReference type="ARBA" id="ARBA00022741"/>
    </source>
</evidence>
<dbReference type="SUPFAM" id="SSF52540">
    <property type="entry name" value="P-loop containing nucleoside triphosphate hydrolases"/>
    <property type="match status" value="1"/>
</dbReference>
<dbReference type="RefSeq" id="WP_006306530.1">
    <property type="nucleotide sequence ID" value="NZ_ARZA01000028.1"/>
</dbReference>
<comment type="caution">
    <text evidence="10">The sequence shown here is derived from an EMBL/GenBank/DDBJ whole genome shotgun (WGS) entry which is preliminary data.</text>
</comment>
<dbReference type="InterPro" id="IPR033756">
    <property type="entry name" value="YlxH/NBP35"/>
</dbReference>
<evidence type="ECO:0000256" key="7">
    <source>
        <dbReference type="ARBA" id="ARBA00023014"/>
    </source>
</evidence>
<evidence type="ECO:0000313" key="10">
    <source>
        <dbReference type="EMBL" id="EOD01746.1"/>
    </source>
</evidence>
<gene>
    <name evidence="10" type="ORF">L21TH_0172</name>
</gene>
<reference evidence="10 11" key="1">
    <citation type="journal article" date="2015" name="Geomicrobiol. J.">
        <title>Caldisalinibacter kiritimatiensis gen. nov., sp. nov., a moderately thermohalophilic thiosulfate-reducing bacterium from a hypersaline microbial mat.</title>
        <authorList>
            <person name="Ben Hania W."/>
            <person name="Joseph M."/>
            <person name="Fiebig A."/>
            <person name="Bunk B."/>
            <person name="Klenk H.-P."/>
            <person name="Fardeau M.-L."/>
            <person name="Spring S."/>
        </authorList>
    </citation>
    <scope>NUCLEOTIDE SEQUENCE [LARGE SCALE GENOMIC DNA]</scope>
    <source>
        <strain evidence="10 11">L21-TH-D2</strain>
    </source>
</reference>
<accession>R1CSW6</accession>
<evidence type="ECO:0000256" key="3">
    <source>
        <dbReference type="ARBA" id="ARBA00022723"/>
    </source>
</evidence>
<dbReference type="InterPro" id="IPR019591">
    <property type="entry name" value="Mrp/NBP35_ATP-bd"/>
</dbReference>
<evidence type="ECO:0000256" key="5">
    <source>
        <dbReference type="ARBA" id="ARBA00022840"/>
    </source>
</evidence>
<evidence type="ECO:0000313" key="11">
    <source>
        <dbReference type="Proteomes" id="UP000013378"/>
    </source>
</evidence>
<dbReference type="InterPro" id="IPR000808">
    <property type="entry name" value="Mrp-like_CS"/>
</dbReference>
<dbReference type="Gene3D" id="3.30.300.130">
    <property type="entry name" value="Fe-S cluster assembly (FSCA)"/>
    <property type="match status" value="1"/>
</dbReference>
<comment type="similarity">
    <text evidence="1">In the N-terminal section; belongs to the MIP18 family.</text>
</comment>
<dbReference type="PROSITE" id="PS01215">
    <property type="entry name" value="MRP"/>
    <property type="match status" value="1"/>
</dbReference>
<dbReference type="PANTHER" id="PTHR42961:SF2">
    <property type="entry name" value="IRON-SULFUR PROTEIN NUBPL"/>
    <property type="match status" value="1"/>
</dbReference>
<evidence type="ECO:0000259" key="9">
    <source>
        <dbReference type="Pfam" id="PF01883"/>
    </source>
</evidence>
<name>R1CSW6_9FIRM</name>
<dbReference type="Proteomes" id="UP000013378">
    <property type="component" value="Unassembled WGS sequence"/>
</dbReference>
<dbReference type="HAMAP" id="MF_02040">
    <property type="entry name" value="Mrp_NBP35"/>
    <property type="match status" value="1"/>
</dbReference>
<keyword evidence="4 8" id="KW-0547">Nucleotide-binding</keyword>
<keyword evidence="11" id="KW-1185">Reference proteome</keyword>
<dbReference type="GO" id="GO:0016226">
    <property type="term" value="P:iron-sulfur cluster assembly"/>
    <property type="evidence" value="ECO:0007669"/>
    <property type="project" value="InterPro"/>
</dbReference>
<organism evidence="10 11">
    <name type="scientific">Caldisalinibacter kiritimatiensis</name>
    <dbReference type="NCBI Taxonomy" id="1304284"/>
    <lineage>
        <taxon>Bacteria</taxon>
        <taxon>Bacillati</taxon>
        <taxon>Bacillota</taxon>
        <taxon>Tissierellia</taxon>
        <taxon>Tissierellales</taxon>
        <taxon>Thermohalobacteraceae</taxon>
        <taxon>Caldisalinibacter</taxon>
    </lineage>
</organism>
<comment type="similarity">
    <text evidence="2">In the C-terminal section; belongs to the Mrp/NBP35 ATP-binding proteins family.</text>
</comment>
<dbReference type="FunFam" id="3.40.50.300:FF:001119">
    <property type="entry name" value="Iron-sulfur cluster carrier protein"/>
    <property type="match status" value="1"/>
</dbReference>
<keyword evidence="5 8" id="KW-0067">ATP-binding</keyword>
<dbReference type="InterPro" id="IPR002744">
    <property type="entry name" value="MIP18-like"/>
</dbReference>
<dbReference type="Pfam" id="PF01883">
    <property type="entry name" value="FeS_assembly_P"/>
    <property type="match status" value="1"/>
</dbReference>
<keyword evidence="6 8" id="KW-0408">Iron</keyword>
<dbReference type="GO" id="GO:0046872">
    <property type="term" value="F:metal ion binding"/>
    <property type="evidence" value="ECO:0007669"/>
    <property type="project" value="UniProtKB-KW"/>
</dbReference>
<dbReference type="InterPro" id="IPR034904">
    <property type="entry name" value="FSCA_dom_sf"/>
</dbReference>
<comment type="subunit">
    <text evidence="8">Homodimer.</text>
</comment>
<dbReference type="InterPro" id="IPR044304">
    <property type="entry name" value="NUBPL-like"/>
</dbReference>
<evidence type="ECO:0000256" key="6">
    <source>
        <dbReference type="ARBA" id="ARBA00023004"/>
    </source>
</evidence>
<dbReference type="EMBL" id="ARZA01000028">
    <property type="protein sequence ID" value="EOD01746.1"/>
    <property type="molecule type" value="Genomic_DNA"/>
</dbReference>
<proteinExistence type="inferred from homology"/>
<keyword evidence="8" id="KW-0378">Hydrolase</keyword>
<dbReference type="Pfam" id="PF10609">
    <property type="entry name" value="ParA"/>
    <property type="match status" value="1"/>
</dbReference>
<keyword evidence="3 8" id="KW-0479">Metal-binding</keyword>
<comment type="similarity">
    <text evidence="8">Belongs to the Mrp/NBP35 ATP-binding proteins family.</text>
</comment>
<keyword evidence="7 8" id="KW-0411">Iron-sulfur</keyword>
<dbReference type="Gene3D" id="3.40.50.300">
    <property type="entry name" value="P-loop containing nucleotide triphosphate hydrolases"/>
    <property type="match status" value="1"/>
</dbReference>
<feature type="domain" description="MIP18 family-like" evidence="9">
    <location>
        <begin position="4"/>
        <end position="75"/>
    </location>
</feature>
<dbReference type="GO" id="GO:0005524">
    <property type="term" value="F:ATP binding"/>
    <property type="evidence" value="ECO:0007669"/>
    <property type="project" value="UniProtKB-UniRule"/>
</dbReference>
<evidence type="ECO:0000256" key="8">
    <source>
        <dbReference type="HAMAP-Rule" id="MF_02040"/>
    </source>
</evidence>
<dbReference type="CDD" id="cd02037">
    <property type="entry name" value="Mrp_NBP35"/>
    <property type="match status" value="1"/>
</dbReference>
<dbReference type="PANTHER" id="PTHR42961">
    <property type="entry name" value="IRON-SULFUR PROTEIN NUBPL"/>
    <property type="match status" value="1"/>
</dbReference>
<dbReference type="eggNOG" id="COG0489">
    <property type="taxonomic scope" value="Bacteria"/>
</dbReference>
<evidence type="ECO:0000256" key="1">
    <source>
        <dbReference type="ARBA" id="ARBA00007352"/>
    </source>
</evidence>
<dbReference type="GO" id="GO:0051539">
    <property type="term" value="F:4 iron, 4 sulfur cluster binding"/>
    <property type="evidence" value="ECO:0007669"/>
    <property type="project" value="TreeGrafter"/>
</dbReference>
<dbReference type="AlphaFoldDB" id="R1CSW6"/>
<dbReference type="SUPFAM" id="SSF117916">
    <property type="entry name" value="Fe-S cluster assembly (FSCA) domain-like"/>
    <property type="match status" value="1"/>
</dbReference>
<dbReference type="InterPro" id="IPR027417">
    <property type="entry name" value="P-loop_NTPase"/>
</dbReference>
<feature type="binding site" evidence="8">
    <location>
        <begin position="113"/>
        <end position="120"/>
    </location>
    <ligand>
        <name>ATP</name>
        <dbReference type="ChEBI" id="CHEBI:30616"/>
    </ligand>
</feature>
<dbReference type="GO" id="GO:0016887">
    <property type="term" value="F:ATP hydrolysis activity"/>
    <property type="evidence" value="ECO:0007669"/>
    <property type="project" value="UniProtKB-UniRule"/>
</dbReference>
<protein>
    <recommendedName>
        <fullName evidence="8">Iron-sulfur cluster carrier protein</fullName>
    </recommendedName>
</protein>
<dbReference type="OrthoDB" id="9809679at2"/>
<dbReference type="GO" id="GO:0140663">
    <property type="term" value="F:ATP-dependent FeS chaperone activity"/>
    <property type="evidence" value="ECO:0007669"/>
    <property type="project" value="InterPro"/>
</dbReference>
<comment type="function">
    <text evidence="8">Binds and transfers iron-sulfur (Fe-S) clusters to target apoproteins. Can hydrolyze ATP.</text>
</comment>
<sequence length="350" mass="38302">MELKEKVYKALENVNDPELHKSLVELDMIEEVVLDGSEVMVNVSLTTIGCPMKAKMEEDIKREVGKLDEVTKVKVIFGEMSKEQKDKLIEKLHGKQKKAEPFKNTRVIAIGSGKGGVGKSTVTANLAVTLAEMGYKVGLIDADILGYSIPQILGIKDVKPMAIEGGFILPIERNGVKVMSMGNLVEGDQALIWRGPLLGGVLDQFMNDVYWGDLDYMLIDLPPGTGDVPLSLMQKLPKAEILIVTTPQITAANVAKRLGLMANKTNSKIIGLIENMSYFVCNNCGEKHYIFGKAEGEKLSKELNTTLLGEIPLVTGIREDSDKGVPSVIDLESEVGKVYKEIAKNLIETK</sequence>
<evidence type="ECO:0000256" key="2">
    <source>
        <dbReference type="ARBA" id="ARBA00008205"/>
    </source>
</evidence>
<dbReference type="STRING" id="1304284.L21TH_0172"/>